<dbReference type="GO" id="GO:0005886">
    <property type="term" value="C:plasma membrane"/>
    <property type="evidence" value="ECO:0007669"/>
    <property type="project" value="UniProtKB-SubCell"/>
</dbReference>
<feature type="region of interest" description="Disordered" evidence="7">
    <location>
        <begin position="510"/>
        <end position="537"/>
    </location>
</feature>
<comment type="similarity">
    <text evidence="2">Belongs to the VirD4/TraG family.</text>
</comment>
<dbReference type="InterPro" id="IPR003688">
    <property type="entry name" value="TraG/VirD4"/>
</dbReference>
<dbReference type="CDD" id="cd01127">
    <property type="entry name" value="TrwB_TraG_TraD_VirD4"/>
    <property type="match status" value="1"/>
</dbReference>
<accession>A0A7T4MVD0</accession>
<dbReference type="RefSeq" id="WP_198490986.1">
    <property type="nucleotide sequence ID" value="NZ_CP066078.1"/>
</dbReference>
<dbReference type="Pfam" id="PF02534">
    <property type="entry name" value="T4SS-DNA_transf"/>
    <property type="match status" value="1"/>
</dbReference>
<keyword evidence="5 8" id="KW-1133">Transmembrane helix</keyword>
<evidence type="ECO:0000256" key="8">
    <source>
        <dbReference type="SAM" id="Phobius"/>
    </source>
</evidence>
<sequence length="599" mass="65473">MRGIEKFAAGLFFGTVAVSAWFGVVCATGLSTGSWRWSLSELVEAGRDGQLTVGPVFWVVMVLGIILAVVMVLGLRAWDQNHGGGGGQQKTRTRREAEAHKVKFPEVRAQLSKKQALQRGRETLKATQAPVSTDPKENAAAAAVFAESLPDDQLVTRIGKLGGKDLWAQSEDSKGVLAPPREGKTNYLAVELVRDAPGPVLATSTKADLLMITGVGRQAKGRVWVLDMEAMTGWPDQVRWNPVAGCDDVEVAIRRGQAWAGAQPMNGVKGGDWFNSKAGAVLGRLLHVAAISGKSMRDVVTWSNNLQSKEPQNLLHQHGEIAAPGVLEYLEGVANSRAGETTDSIQQTLSGLLEPLAAPRVLEQLSPPPGQEFDIHRFLTSEADSLVLVCDEQIGLDTAPLVSMFANEVLSEARRISQAERGGRFWPAVRFVLDEAPNLAAFPKMPSIVADSGGRGIEVFWFAQAESQLVDRWGENGAKTILASTNVRYYLPGLDLETVKPLSEQMGTFDRKRTSMTRQADGSVSRSQQDEERPVMRPEEIQQLPSRSAIVRYRNLRPMHVQLTPWWERPDAEQIKKEQLEAAQMCGKLPGASRARVIR</sequence>
<dbReference type="PANTHER" id="PTHR37937:SF1">
    <property type="entry name" value="CONJUGATIVE TRANSFER: DNA TRANSPORT"/>
    <property type="match status" value="1"/>
</dbReference>
<evidence type="ECO:0000256" key="7">
    <source>
        <dbReference type="SAM" id="MobiDB-lite"/>
    </source>
</evidence>
<feature type="compositionally biased region" description="Polar residues" evidence="7">
    <location>
        <begin position="516"/>
        <end position="527"/>
    </location>
</feature>
<feature type="compositionally biased region" description="Basic and acidic residues" evidence="7">
    <location>
        <begin position="528"/>
        <end position="537"/>
    </location>
</feature>
<keyword evidence="3" id="KW-1003">Cell membrane</keyword>
<dbReference type="EMBL" id="CP066078">
    <property type="protein sequence ID" value="QQC60222.1"/>
    <property type="molecule type" value="Genomic_DNA"/>
</dbReference>
<proteinExistence type="inferred from homology"/>
<evidence type="ECO:0000256" key="1">
    <source>
        <dbReference type="ARBA" id="ARBA00004651"/>
    </source>
</evidence>
<gene>
    <name evidence="9" type="ORF">I6H58_04680</name>
</gene>
<evidence type="ECO:0000256" key="6">
    <source>
        <dbReference type="ARBA" id="ARBA00023136"/>
    </source>
</evidence>
<keyword evidence="4 8" id="KW-0812">Transmembrane</keyword>
<evidence type="ECO:0000256" key="5">
    <source>
        <dbReference type="ARBA" id="ARBA00022989"/>
    </source>
</evidence>
<evidence type="ECO:0000313" key="10">
    <source>
        <dbReference type="Proteomes" id="UP000595221"/>
    </source>
</evidence>
<dbReference type="PANTHER" id="PTHR37937">
    <property type="entry name" value="CONJUGATIVE TRANSFER: DNA TRANSPORT"/>
    <property type="match status" value="1"/>
</dbReference>
<dbReference type="InterPro" id="IPR051539">
    <property type="entry name" value="T4SS-coupling_protein"/>
</dbReference>
<dbReference type="Gene3D" id="3.40.50.300">
    <property type="entry name" value="P-loop containing nucleotide triphosphate hydrolases"/>
    <property type="match status" value="1"/>
</dbReference>
<evidence type="ECO:0000256" key="3">
    <source>
        <dbReference type="ARBA" id="ARBA00022475"/>
    </source>
</evidence>
<feature type="transmembrane region" description="Helical" evidence="8">
    <location>
        <begin position="55"/>
        <end position="75"/>
    </location>
</feature>
<organism evidence="9 10">
    <name type="scientific">Rothia kristinae</name>
    <dbReference type="NCBI Taxonomy" id="37923"/>
    <lineage>
        <taxon>Bacteria</taxon>
        <taxon>Bacillati</taxon>
        <taxon>Actinomycetota</taxon>
        <taxon>Actinomycetes</taxon>
        <taxon>Micrococcales</taxon>
        <taxon>Micrococcaceae</taxon>
        <taxon>Rothia</taxon>
    </lineage>
</organism>
<evidence type="ECO:0000313" key="9">
    <source>
        <dbReference type="EMBL" id="QQC60222.1"/>
    </source>
</evidence>
<reference evidence="9 10" key="1">
    <citation type="submission" date="2020-12" db="EMBL/GenBank/DDBJ databases">
        <title>FDA dAtabase for Regulatory Grade micrObial Sequences (FDA-ARGOS): Supporting development and validation of Infectious Disease Dx tests.</title>
        <authorList>
            <person name="Sproer C."/>
            <person name="Gronow S."/>
            <person name="Severitt S."/>
            <person name="Schroder I."/>
            <person name="Tallon L."/>
            <person name="Sadzewicz L."/>
            <person name="Zhao X."/>
            <person name="Boylan J."/>
            <person name="Ott S."/>
            <person name="Bowen H."/>
            <person name="Vavikolanu K."/>
            <person name="Mehta A."/>
            <person name="Aluvathingal J."/>
            <person name="Nadendla S."/>
            <person name="Lowell S."/>
            <person name="Myers T."/>
            <person name="Yan Y."/>
            <person name="Sichtig H."/>
        </authorList>
    </citation>
    <scope>NUCLEOTIDE SEQUENCE [LARGE SCALE GENOMIC DNA]</scope>
    <source>
        <strain evidence="9 10">FDAARGOS_1001</strain>
    </source>
</reference>
<dbReference type="Proteomes" id="UP000595221">
    <property type="component" value="Chromosome"/>
</dbReference>
<name>A0A7T4MVD0_9MICC</name>
<evidence type="ECO:0000256" key="4">
    <source>
        <dbReference type="ARBA" id="ARBA00022692"/>
    </source>
</evidence>
<dbReference type="AlphaFoldDB" id="A0A7T4MVD0"/>
<dbReference type="InterPro" id="IPR027417">
    <property type="entry name" value="P-loop_NTPase"/>
</dbReference>
<keyword evidence="6 8" id="KW-0472">Membrane</keyword>
<evidence type="ECO:0000256" key="2">
    <source>
        <dbReference type="ARBA" id="ARBA00008806"/>
    </source>
</evidence>
<dbReference type="SUPFAM" id="SSF52540">
    <property type="entry name" value="P-loop containing nucleoside triphosphate hydrolases"/>
    <property type="match status" value="1"/>
</dbReference>
<comment type="subcellular location">
    <subcellularLocation>
        <location evidence="1">Cell membrane</location>
        <topology evidence="1">Multi-pass membrane protein</topology>
    </subcellularLocation>
</comment>
<feature type="transmembrane region" description="Helical" evidence="8">
    <location>
        <begin position="7"/>
        <end position="35"/>
    </location>
</feature>
<protein>
    <submittedName>
        <fullName evidence="9">TraM recognition domain-containing protein</fullName>
    </submittedName>
</protein>